<dbReference type="Gene3D" id="1.25.40.10">
    <property type="entry name" value="Tetratricopeptide repeat domain"/>
    <property type="match status" value="1"/>
</dbReference>
<evidence type="ECO:0000313" key="1">
    <source>
        <dbReference type="EMBL" id="OAF02990.1"/>
    </source>
</evidence>
<accession>A0A176YEZ6</accession>
<dbReference type="InterPro" id="IPR011990">
    <property type="entry name" value="TPR-like_helical_dom_sf"/>
</dbReference>
<reference evidence="1 2" key="1">
    <citation type="submission" date="2016-03" db="EMBL/GenBank/DDBJ databases">
        <title>Draft Genome Sequence of the Strain BR 10245 (Bradyrhizobium sp.) isolated from nodules of Centrolobium paraense.</title>
        <authorList>
            <person name="Simoes-Araujo J.L.Sr."/>
            <person name="Barauna A.C."/>
            <person name="Silva K."/>
            <person name="Zilli J.E."/>
        </authorList>
    </citation>
    <scope>NUCLEOTIDE SEQUENCE [LARGE SCALE GENOMIC DNA]</scope>
    <source>
        <strain evidence="1 2">BR 10245</strain>
    </source>
</reference>
<proteinExistence type="predicted"/>
<name>A0A176YEZ6_9BRAD</name>
<comment type="caution">
    <text evidence="1">The sequence shown here is derived from an EMBL/GenBank/DDBJ whole genome shotgun (WGS) entry which is preliminary data.</text>
</comment>
<protein>
    <recommendedName>
        <fullName evidence="3">Sel1 repeat family protein</fullName>
    </recommendedName>
</protein>
<evidence type="ECO:0000313" key="2">
    <source>
        <dbReference type="Proteomes" id="UP000076959"/>
    </source>
</evidence>
<dbReference type="EMBL" id="LUUB01000092">
    <property type="protein sequence ID" value="OAF02990.1"/>
    <property type="molecule type" value="Genomic_DNA"/>
</dbReference>
<organism evidence="1 2">
    <name type="scientific">Bradyrhizobium centrolobii</name>
    <dbReference type="NCBI Taxonomy" id="1505087"/>
    <lineage>
        <taxon>Bacteria</taxon>
        <taxon>Pseudomonadati</taxon>
        <taxon>Pseudomonadota</taxon>
        <taxon>Alphaproteobacteria</taxon>
        <taxon>Hyphomicrobiales</taxon>
        <taxon>Nitrobacteraceae</taxon>
        <taxon>Bradyrhizobium</taxon>
    </lineage>
</organism>
<dbReference type="Proteomes" id="UP000076959">
    <property type="component" value="Unassembled WGS sequence"/>
</dbReference>
<dbReference type="SUPFAM" id="SSF81901">
    <property type="entry name" value="HCP-like"/>
    <property type="match status" value="1"/>
</dbReference>
<keyword evidence="2" id="KW-1185">Reference proteome</keyword>
<sequence length="248" mass="25616">MSSLWQSVKAAIGPAPQRKQVATLAVEDSSGLANAPLPLGMRVGAPPSGAIVAINGLPADARLTSGKRVANEWRVPASEISAVSVIPPDGFVGQMVAMAELRDGNGAVLVVGSSRLSWKPAASVAPQPSTTVTAVPPARSLAASPPPQPDAVRNLDPKEISGLVKRGQDLLTSGDISAARLLLLRAAEGGDARAALLVARTYDPTVLKQLGASGPLADLAQARNWYQRAKEWGAPEAQRQLDALAPTR</sequence>
<dbReference type="AlphaFoldDB" id="A0A176YEZ6"/>
<evidence type="ECO:0008006" key="3">
    <source>
        <dbReference type="Google" id="ProtNLM"/>
    </source>
</evidence>
<dbReference type="OrthoDB" id="7284792at2"/>
<dbReference type="STRING" id="1505087.AYJ54_25265"/>
<gene>
    <name evidence="1" type="ORF">AYJ54_25265</name>
</gene>